<dbReference type="EMBL" id="JBJQND010000014">
    <property type="protein sequence ID" value="KAL3855470.1"/>
    <property type="molecule type" value="Genomic_DNA"/>
</dbReference>
<dbReference type="PANTHER" id="PTHR10656:SF69">
    <property type="entry name" value="MAB-21-LIKE HHH_H2TH-LIKE DOMAIN-CONTAINING PROTEIN"/>
    <property type="match status" value="1"/>
</dbReference>
<dbReference type="PROSITE" id="PS50005">
    <property type="entry name" value="TPR"/>
    <property type="match status" value="1"/>
</dbReference>
<dbReference type="Gene3D" id="1.10.1410.40">
    <property type="match status" value="1"/>
</dbReference>
<keyword evidence="2" id="KW-0802">TPR repeat</keyword>
<dbReference type="PANTHER" id="PTHR10656">
    <property type="entry name" value="CELL FATE DETERMINING PROTEIN MAB21-RELATED"/>
    <property type="match status" value="1"/>
</dbReference>
<reference evidence="5 6" key="1">
    <citation type="submission" date="2024-11" db="EMBL/GenBank/DDBJ databases">
        <title>Chromosome-level genome assembly of the freshwater bivalve Anodonta woodiana.</title>
        <authorList>
            <person name="Chen X."/>
        </authorList>
    </citation>
    <scope>NUCLEOTIDE SEQUENCE [LARGE SCALE GENOMIC DNA]</scope>
    <source>
        <strain evidence="5">MN2024</strain>
        <tissue evidence="5">Gills</tissue>
    </source>
</reference>
<evidence type="ECO:0000256" key="2">
    <source>
        <dbReference type="PROSITE-ProRule" id="PRU00339"/>
    </source>
</evidence>
<dbReference type="AlphaFoldDB" id="A0ABD3V1D1"/>
<dbReference type="SMART" id="SM01265">
    <property type="entry name" value="Mab-21"/>
    <property type="match status" value="1"/>
</dbReference>
<dbReference type="Pfam" id="PF20266">
    <property type="entry name" value="Mab-21_C"/>
    <property type="match status" value="1"/>
</dbReference>
<organism evidence="5 6">
    <name type="scientific">Sinanodonta woodiana</name>
    <name type="common">Chinese pond mussel</name>
    <name type="synonym">Anodonta woodiana</name>
    <dbReference type="NCBI Taxonomy" id="1069815"/>
    <lineage>
        <taxon>Eukaryota</taxon>
        <taxon>Metazoa</taxon>
        <taxon>Spiralia</taxon>
        <taxon>Lophotrochozoa</taxon>
        <taxon>Mollusca</taxon>
        <taxon>Bivalvia</taxon>
        <taxon>Autobranchia</taxon>
        <taxon>Heteroconchia</taxon>
        <taxon>Palaeoheterodonta</taxon>
        <taxon>Unionida</taxon>
        <taxon>Unionoidea</taxon>
        <taxon>Unionidae</taxon>
        <taxon>Unioninae</taxon>
        <taxon>Sinanodonta</taxon>
    </lineage>
</organism>
<dbReference type="InterPro" id="IPR046906">
    <property type="entry name" value="Mab-21_HhH/H2TH-like"/>
</dbReference>
<dbReference type="InterPro" id="IPR011990">
    <property type="entry name" value="TPR-like_helical_dom_sf"/>
</dbReference>
<dbReference type="Gene3D" id="1.25.40.10">
    <property type="entry name" value="Tetratricopeptide repeat domain"/>
    <property type="match status" value="1"/>
</dbReference>
<dbReference type="Pfam" id="PF03281">
    <property type="entry name" value="Mab-21"/>
    <property type="match status" value="1"/>
</dbReference>
<evidence type="ECO:0000313" key="5">
    <source>
        <dbReference type="EMBL" id="KAL3855470.1"/>
    </source>
</evidence>
<dbReference type="InterPro" id="IPR046903">
    <property type="entry name" value="Mab-21-like_nuc_Trfase"/>
</dbReference>
<name>A0ABD3V1D1_SINWO</name>
<feature type="domain" description="Mab-21-like HhH/H2TH-like" evidence="4">
    <location>
        <begin position="270"/>
        <end position="355"/>
    </location>
</feature>
<comment type="similarity">
    <text evidence="1">Belongs to the mab-21 family.</text>
</comment>
<sequence length="719" mass="83092">MKERVKPSDLSQISVIVSDALHLEGWSRYRTQLSKNKAIIAYELSHRPSYDASTFVLGGSHAEGTTLDDSDSDGMRVVPNVTLCNESKDAKRFEGHVFLMDSRKCRPGFTRLVPLEIKEDTSFLAEVVRNTEGLFQSDVDGGTYMSSQRFVGGLVYSHKRKMQDIPVHRPHGPCATVVQDLRDYNISNIESDVAYAFRICSWPSEADEWTSRERHYSWPSPETINKIRQHDCHAVAVGDPKSEFRNLEWRISFLLGERELVWSFNDTQIQCYYILKYLLKKHLDALAPDQLSSYHMKTLMFWQCEESDSGIWNSVNLLSCVKKCLEKLKDYIERKELQHFFDRKRNLLLSKFENVEEKDRVVGQIEVLLDDIVSPVMQAIRQKILLNNWNAAENLKSFFIAATYLDMASRREEANRTYLYSTLYATYLLLTRENPDLQFLSQGLDRYTMDGTLDRTFVESVQCFLYLRLGIRFSKSAKMTSDICEKQSLAKKAQELLKLGSCLDSMSAVLYLATFHFSNGTFNTASSLIERMLETLKEKIPYYSGIMSKRCGLQIDAIGYAKQIDYSLLQDQDLTQSVAYDIIFSPDDISILPYPIQIECALLSGRTVDMCFYHPVFYSFFLLCLSKHLEGQYFESVKALLFLERAMEDFNSHTLRHRTLNLLGYCYFSIGEYARALHCYKRSLEDFSSPRNAAVYHIFTMASIMMDNQILYARNENIR</sequence>
<feature type="domain" description="Mab-21-like nucleotidyltransferase" evidence="3">
    <location>
        <begin position="188"/>
        <end position="260"/>
    </location>
</feature>
<dbReference type="InterPro" id="IPR019734">
    <property type="entry name" value="TPR_rpt"/>
</dbReference>
<protein>
    <submittedName>
        <fullName evidence="5">Uncharacterized protein</fullName>
    </submittedName>
</protein>
<evidence type="ECO:0000313" key="6">
    <source>
        <dbReference type="Proteomes" id="UP001634394"/>
    </source>
</evidence>
<accession>A0ABD3V1D1</accession>
<proteinExistence type="inferred from homology"/>
<evidence type="ECO:0000259" key="3">
    <source>
        <dbReference type="Pfam" id="PF03281"/>
    </source>
</evidence>
<dbReference type="Proteomes" id="UP001634394">
    <property type="component" value="Unassembled WGS sequence"/>
</dbReference>
<gene>
    <name evidence="5" type="ORF">ACJMK2_014681</name>
</gene>
<dbReference type="SUPFAM" id="SSF48452">
    <property type="entry name" value="TPR-like"/>
    <property type="match status" value="1"/>
</dbReference>
<evidence type="ECO:0000256" key="1">
    <source>
        <dbReference type="ARBA" id="ARBA00008307"/>
    </source>
</evidence>
<dbReference type="InterPro" id="IPR024810">
    <property type="entry name" value="MAB21L/cGLR"/>
</dbReference>
<keyword evidence="6" id="KW-1185">Reference proteome</keyword>
<evidence type="ECO:0000259" key="4">
    <source>
        <dbReference type="Pfam" id="PF20266"/>
    </source>
</evidence>
<comment type="caution">
    <text evidence="5">The sequence shown here is derived from an EMBL/GenBank/DDBJ whole genome shotgun (WGS) entry which is preliminary data.</text>
</comment>
<feature type="repeat" description="TPR" evidence="2">
    <location>
        <begin position="657"/>
        <end position="690"/>
    </location>
</feature>